<keyword evidence="6" id="KW-1185">Reference proteome</keyword>
<dbReference type="Gene3D" id="1.10.10.10">
    <property type="entry name" value="Winged helix-like DNA-binding domain superfamily/Winged helix DNA-binding domain"/>
    <property type="match status" value="1"/>
</dbReference>
<protein>
    <submittedName>
        <fullName evidence="5">GntR family transcriptional regulator</fullName>
    </submittedName>
</protein>
<comment type="caution">
    <text evidence="5">The sequence shown here is derived from an EMBL/GenBank/DDBJ whole genome shotgun (WGS) entry which is preliminary data.</text>
</comment>
<evidence type="ECO:0000256" key="3">
    <source>
        <dbReference type="ARBA" id="ARBA00023163"/>
    </source>
</evidence>
<reference evidence="5 6" key="1">
    <citation type="submission" date="2018-09" db="EMBL/GenBank/DDBJ databases">
        <title>Comparative genomics of Leucobacter spp.</title>
        <authorList>
            <person name="Reis A.C."/>
            <person name="Kolvenbach B.A."/>
            <person name="Corvini P.F.X."/>
            <person name="Nunes O.C."/>
        </authorList>
    </citation>
    <scope>NUCLEOTIDE SEQUENCE [LARGE SCALE GENOMIC DNA]</scope>
    <source>
        <strain evidence="5 6">L-1</strain>
    </source>
</reference>
<proteinExistence type="predicted"/>
<accession>A0ABS1SUX4</accession>
<evidence type="ECO:0000313" key="6">
    <source>
        <dbReference type="Proteomes" id="UP001646141"/>
    </source>
</evidence>
<dbReference type="SMART" id="SM00345">
    <property type="entry name" value="HTH_GNTR"/>
    <property type="match status" value="1"/>
</dbReference>
<dbReference type="PROSITE" id="PS50949">
    <property type="entry name" value="HTH_GNTR"/>
    <property type="match status" value="1"/>
</dbReference>
<dbReference type="InterPro" id="IPR036388">
    <property type="entry name" value="WH-like_DNA-bd_sf"/>
</dbReference>
<keyword evidence="1" id="KW-0805">Transcription regulation</keyword>
<dbReference type="Proteomes" id="UP001646141">
    <property type="component" value="Unassembled WGS sequence"/>
</dbReference>
<dbReference type="PANTHER" id="PTHR38445:SF9">
    <property type="entry name" value="HTH-TYPE TRANSCRIPTIONAL REPRESSOR YTRA"/>
    <property type="match status" value="1"/>
</dbReference>
<dbReference type="SUPFAM" id="SSF46785">
    <property type="entry name" value="Winged helix' DNA-binding domain"/>
    <property type="match status" value="1"/>
</dbReference>
<dbReference type="InterPro" id="IPR000524">
    <property type="entry name" value="Tscrpt_reg_HTH_GntR"/>
</dbReference>
<feature type="domain" description="HTH gntR-type" evidence="4">
    <location>
        <begin position="26"/>
        <end position="94"/>
    </location>
</feature>
<evidence type="ECO:0000256" key="2">
    <source>
        <dbReference type="ARBA" id="ARBA00023125"/>
    </source>
</evidence>
<dbReference type="CDD" id="cd07377">
    <property type="entry name" value="WHTH_GntR"/>
    <property type="match status" value="1"/>
</dbReference>
<dbReference type="EMBL" id="QYAD01000004">
    <property type="protein sequence ID" value="MBL3690696.1"/>
    <property type="molecule type" value="Genomic_DNA"/>
</dbReference>
<dbReference type="Pfam" id="PF00392">
    <property type="entry name" value="GntR"/>
    <property type="match status" value="1"/>
</dbReference>
<evidence type="ECO:0000259" key="4">
    <source>
        <dbReference type="PROSITE" id="PS50949"/>
    </source>
</evidence>
<keyword evidence="2" id="KW-0238">DNA-binding</keyword>
<name>A0ABS1SUX4_9MICO</name>
<evidence type="ECO:0000313" key="5">
    <source>
        <dbReference type="EMBL" id="MBL3690696.1"/>
    </source>
</evidence>
<gene>
    <name evidence="5" type="ORF">D3226_12150</name>
</gene>
<dbReference type="InterPro" id="IPR036390">
    <property type="entry name" value="WH_DNA-bd_sf"/>
</dbReference>
<keyword evidence="3" id="KW-0804">Transcription</keyword>
<dbReference type="PANTHER" id="PTHR38445">
    <property type="entry name" value="HTH-TYPE TRANSCRIPTIONAL REPRESSOR YTRA"/>
    <property type="match status" value="1"/>
</dbReference>
<organism evidence="5 6">
    <name type="scientific">Leucobacter chromiireducens subsp. chromiireducens</name>
    <dbReference type="NCBI Taxonomy" id="660067"/>
    <lineage>
        <taxon>Bacteria</taxon>
        <taxon>Bacillati</taxon>
        <taxon>Actinomycetota</taxon>
        <taxon>Actinomycetes</taxon>
        <taxon>Micrococcales</taxon>
        <taxon>Microbacteriaceae</taxon>
        <taxon>Leucobacter</taxon>
    </lineage>
</organism>
<dbReference type="RefSeq" id="WP_202382860.1">
    <property type="nucleotide sequence ID" value="NZ_BAAAMA010000010.1"/>
</dbReference>
<evidence type="ECO:0000256" key="1">
    <source>
        <dbReference type="ARBA" id="ARBA00023015"/>
    </source>
</evidence>
<sequence length="140" mass="14715">MTDPAEHDAAPLAKLLAFRADPQRAAPPAHQLREHVFTAIQSGELAPGTRLPTVRALADATGLAPNTVASAYRALDDAGAIEGRGRAGTFVSLAARGDAEAHRAALEFAERAHVLGITLEQAIELVREAFRAQSGSSKTR</sequence>